<protein>
    <recommendedName>
        <fullName evidence="1">AB hydrolase-1 domain-containing protein</fullName>
    </recommendedName>
</protein>
<dbReference type="GO" id="GO:0052689">
    <property type="term" value="F:carboxylic ester hydrolase activity"/>
    <property type="evidence" value="ECO:0007669"/>
    <property type="project" value="TreeGrafter"/>
</dbReference>
<dbReference type="PANTHER" id="PTHR43265:SF1">
    <property type="entry name" value="ESTERASE ESTD"/>
    <property type="match status" value="1"/>
</dbReference>
<dbReference type="SUPFAM" id="SSF53474">
    <property type="entry name" value="alpha/beta-Hydrolases"/>
    <property type="match status" value="1"/>
</dbReference>
<organism evidence="2 3">
    <name type="scientific">Deinococcus radiophilus</name>
    <dbReference type="NCBI Taxonomy" id="32062"/>
    <lineage>
        <taxon>Bacteria</taxon>
        <taxon>Thermotogati</taxon>
        <taxon>Deinococcota</taxon>
        <taxon>Deinococci</taxon>
        <taxon>Deinococcales</taxon>
        <taxon>Deinococcaceae</taxon>
        <taxon>Deinococcus</taxon>
    </lineage>
</organism>
<dbReference type="InterPro" id="IPR029058">
    <property type="entry name" value="AB_hydrolase_fold"/>
</dbReference>
<feature type="domain" description="AB hydrolase-1" evidence="1">
    <location>
        <begin position="57"/>
        <end position="347"/>
    </location>
</feature>
<dbReference type="EMBL" id="RXPE01000015">
    <property type="protein sequence ID" value="RTR26532.1"/>
    <property type="molecule type" value="Genomic_DNA"/>
</dbReference>
<dbReference type="Gene3D" id="3.40.50.1820">
    <property type="entry name" value="alpha/beta hydrolase"/>
    <property type="match status" value="2"/>
</dbReference>
<dbReference type="PANTHER" id="PTHR43265">
    <property type="entry name" value="ESTERASE ESTD"/>
    <property type="match status" value="1"/>
</dbReference>
<evidence type="ECO:0000313" key="3">
    <source>
        <dbReference type="Proteomes" id="UP000277766"/>
    </source>
</evidence>
<reference evidence="2 3" key="1">
    <citation type="submission" date="2018-12" db="EMBL/GenBank/DDBJ databases">
        <title>Deinococcus radiophilus ATCC 27603 genome sequencing and assembly.</title>
        <authorList>
            <person name="Maclea K.S."/>
            <person name="Maynard C.R."/>
        </authorList>
    </citation>
    <scope>NUCLEOTIDE SEQUENCE [LARGE SCALE GENOMIC DNA]</scope>
    <source>
        <strain evidence="2 3">ATCC 27603</strain>
    </source>
</reference>
<accession>A0A3S0REM0</accession>
<dbReference type="AlphaFoldDB" id="A0A3S0REM0"/>
<dbReference type="OrthoDB" id="9809549at2"/>
<proteinExistence type="predicted"/>
<evidence type="ECO:0000259" key="1">
    <source>
        <dbReference type="Pfam" id="PF12697"/>
    </source>
</evidence>
<name>A0A3S0REM0_9DEIO</name>
<dbReference type="Pfam" id="PF12697">
    <property type="entry name" value="Abhydrolase_6"/>
    <property type="match status" value="1"/>
</dbReference>
<keyword evidence="3" id="KW-1185">Reference proteome</keyword>
<gene>
    <name evidence="2" type="ORF">EJ104_08215</name>
</gene>
<dbReference type="InterPro" id="IPR000073">
    <property type="entry name" value="AB_hydrolase_1"/>
</dbReference>
<comment type="caution">
    <text evidence="2">The sequence shown here is derived from an EMBL/GenBank/DDBJ whole genome shotgun (WGS) entry which is preliminary data.</text>
</comment>
<dbReference type="InterPro" id="IPR053145">
    <property type="entry name" value="AB_hydrolase_Est10"/>
</dbReference>
<evidence type="ECO:0000313" key="2">
    <source>
        <dbReference type="EMBL" id="RTR26532.1"/>
    </source>
</evidence>
<sequence>MVSIPALPLTGPGLTLPRAASVAHALETVDTTLTLGDFQSPAQWTYPSQAADPVPAVLLIHGSSPADMDFTYTDPQGKPISSIFKDISQALGEGGVASLRYNKRYVSGPGQVNYERFYGEADLHTFLADAQTALDAMRKNPRIDPERIYIYGWSEGSTVATELVRRNPDVAGLIVQGPVTLDWDDLFEAQLTDVQLPYLRQVAPDGLTEQNLASVLSAPGGGLVARNAASFTLDPSSFAGGAPKLNPVFDQGGDGVVDLEGDYLTGVRNALAEQINSPQGFLNIYSPARALPSVTDQAPHLKVPVLILQGENDANTPRQYLTRLTDALTSADVPTTVRIYPGLGHSLGPADSMITDDFAPIAQEPLSDLVEWVRDQSGLE</sequence>
<dbReference type="Proteomes" id="UP000277766">
    <property type="component" value="Unassembled WGS sequence"/>
</dbReference>